<proteinExistence type="predicted"/>
<dbReference type="EMBL" id="KN882027">
    <property type="protein sequence ID" value="KIY46593.1"/>
    <property type="molecule type" value="Genomic_DNA"/>
</dbReference>
<name>A0A0D7A708_9AGAR</name>
<evidence type="ECO:0000313" key="2">
    <source>
        <dbReference type="Proteomes" id="UP000054144"/>
    </source>
</evidence>
<accession>A0A0D7A708</accession>
<organism evidence="1 2">
    <name type="scientific">Fistulina hepatica ATCC 64428</name>
    <dbReference type="NCBI Taxonomy" id="1128425"/>
    <lineage>
        <taxon>Eukaryota</taxon>
        <taxon>Fungi</taxon>
        <taxon>Dikarya</taxon>
        <taxon>Basidiomycota</taxon>
        <taxon>Agaricomycotina</taxon>
        <taxon>Agaricomycetes</taxon>
        <taxon>Agaricomycetidae</taxon>
        <taxon>Agaricales</taxon>
        <taxon>Fistulinaceae</taxon>
        <taxon>Fistulina</taxon>
    </lineage>
</organism>
<reference evidence="1 2" key="1">
    <citation type="journal article" date="2015" name="Fungal Genet. Biol.">
        <title>Evolution of novel wood decay mechanisms in Agaricales revealed by the genome sequences of Fistulina hepatica and Cylindrobasidium torrendii.</title>
        <authorList>
            <person name="Floudas D."/>
            <person name="Held B.W."/>
            <person name="Riley R."/>
            <person name="Nagy L.G."/>
            <person name="Koehler G."/>
            <person name="Ransdell A.S."/>
            <person name="Younus H."/>
            <person name="Chow J."/>
            <person name="Chiniquy J."/>
            <person name="Lipzen A."/>
            <person name="Tritt A."/>
            <person name="Sun H."/>
            <person name="Haridas S."/>
            <person name="LaButti K."/>
            <person name="Ohm R.A."/>
            <person name="Kues U."/>
            <person name="Blanchette R.A."/>
            <person name="Grigoriev I.V."/>
            <person name="Minto R.E."/>
            <person name="Hibbett D.S."/>
        </authorList>
    </citation>
    <scope>NUCLEOTIDE SEQUENCE [LARGE SCALE GENOMIC DNA]</scope>
    <source>
        <strain evidence="1 2">ATCC 64428</strain>
    </source>
</reference>
<protein>
    <submittedName>
        <fullName evidence="1">Uncharacterized protein</fullName>
    </submittedName>
</protein>
<sequence length="192" mass="20449">MSKSILPAFDSTETMEVLFPFLKNFVLVDDKCISSDALSHTTESDIALSEDVFIPEGLLWSPTVSPDMSAGLTIFPCLREPLKCSSCTQGSPDDTPLKITPLRAPPCSPNITNPIDISAMPKPHIVPATPRADTEAGSVGIGMGGATTVIVEDPVTPVLAVSATPQNNYVIKPRHCAKRSASFPIFVPKRST</sequence>
<dbReference type="AlphaFoldDB" id="A0A0D7A708"/>
<keyword evidence="2" id="KW-1185">Reference proteome</keyword>
<dbReference type="Proteomes" id="UP000054144">
    <property type="component" value="Unassembled WGS sequence"/>
</dbReference>
<gene>
    <name evidence="1" type="ORF">FISHEDRAFT_60273</name>
</gene>
<evidence type="ECO:0000313" key="1">
    <source>
        <dbReference type="EMBL" id="KIY46593.1"/>
    </source>
</evidence>